<feature type="transmembrane region" description="Helical" evidence="7">
    <location>
        <begin position="502"/>
        <end position="523"/>
    </location>
</feature>
<protein>
    <submittedName>
        <fullName evidence="9">Glycosyltransferase</fullName>
    </submittedName>
</protein>
<sequence length="611" mass="69013">MKKPRRHHPAVDPRPYLTPMLNGWRAYKYYSIAASWLVAAAWFWSWWLQPEHMIGPGRFWIVTAALVWIWGMQLYFVMIFLQARRPSAPAPEPGHWRVAMITTKTPSESFEVVRETLEAMLDQDYPHDTWLADEDPNDETRAWCAENQVKLSTRKGVAEYHRTEWPRRTRCKEGNLSYFYDRWGYQKYDIVSQLDADHVPAPGYLREMLRPFADETVGYVSAPSICAANAKRSWAARTRLFSEAAFHGAFQSGYSGVLTPMCIGSHYSVRTNALKQAGGLGPELAEDHSTTMLISAAGWRGVHSPDAIAIGQGPETLADLVTQEFQWSRSLLTLLLKFTPRYLGRLPLRLKLLFLLCQTWYVFFALTMSLMYLVPIIAVTFDVRIADVTYPAFLGHSLPAVAVMILFAYSMKRDGFLRPTWARVLAWEKVLFVMIQWPWVLWGCVMALRDRITGEFVDFQITPKGTQPGEPLPGKIITVYALLAAGAAMPVLLVSDVTDARGFYLLSLFNTCLYVILLTVTLISQLRRARGRAEVRRKIFARDLSTLSLIIALFISALTVRGEESFHALAIGLDAVGLVSVQHGVSGAGMGGEGNVRVKFEPFWSDTNKNL</sequence>
<feature type="transmembrane region" description="Helical" evidence="7">
    <location>
        <begin position="29"/>
        <end position="47"/>
    </location>
</feature>
<comment type="subcellular location">
    <subcellularLocation>
        <location evidence="1">Membrane</location>
        <topology evidence="1">Multi-pass membrane protein</topology>
    </subcellularLocation>
</comment>
<feature type="transmembrane region" description="Helical" evidence="7">
    <location>
        <begin position="390"/>
        <end position="409"/>
    </location>
</feature>
<accession>A0ABV3RQT7</accession>
<dbReference type="PANTHER" id="PTHR43867">
    <property type="entry name" value="CELLULOSE SYNTHASE CATALYTIC SUBUNIT A [UDP-FORMING]"/>
    <property type="match status" value="1"/>
</dbReference>
<keyword evidence="3" id="KW-0808">Transferase</keyword>
<evidence type="ECO:0000313" key="9">
    <source>
        <dbReference type="EMBL" id="MEW9920413.1"/>
    </source>
</evidence>
<proteinExistence type="predicted"/>
<feature type="transmembrane region" description="Helical" evidence="7">
    <location>
        <begin position="59"/>
        <end position="81"/>
    </location>
</feature>
<dbReference type="RefSeq" id="WP_367878114.1">
    <property type="nucleotide sequence ID" value="NZ_JBFNXX010000008.1"/>
</dbReference>
<evidence type="ECO:0000259" key="8">
    <source>
        <dbReference type="Pfam" id="PF13632"/>
    </source>
</evidence>
<dbReference type="EMBL" id="JBFNXX010000008">
    <property type="protein sequence ID" value="MEW9920413.1"/>
    <property type="molecule type" value="Genomic_DNA"/>
</dbReference>
<dbReference type="InterPro" id="IPR050321">
    <property type="entry name" value="Glycosyltr_2/OpgH_subfam"/>
</dbReference>
<evidence type="ECO:0000256" key="2">
    <source>
        <dbReference type="ARBA" id="ARBA00022676"/>
    </source>
</evidence>
<comment type="caution">
    <text evidence="9">The sequence shown here is derived from an EMBL/GenBank/DDBJ whole genome shotgun (WGS) entry which is preliminary data.</text>
</comment>
<feature type="transmembrane region" description="Helical" evidence="7">
    <location>
        <begin position="430"/>
        <end position="448"/>
    </location>
</feature>
<evidence type="ECO:0000256" key="4">
    <source>
        <dbReference type="ARBA" id="ARBA00022692"/>
    </source>
</evidence>
<name>A0ABV3RQT7_9RHOB</name>
<organism evidence="9 10">
    <name type="scientific">Sulfitobacter sediminis</name>
    <dbReference type="NCBI Taxonomy" id="3234186"/>
    <lineage>
        <taxon>Bacteria</taxon>
        <taxon>Pseudomonadati</taxon>
        <taxon>Pseudomonadota</taxon>
        <taxon>Alphaproteobacteria</taxon>
        <taxon>Rhodobacterales</taxon>
        <taxon>Roseobacteraceae</taxon>
        <taxon>Sulfitobacter</taxon>
    </lineage>
</organism>
<dbReference type="PANTHER" id="PTHR43867:SF2">
    <property type="entry name" value="CELLULOSE SYNTHASE CATALYTIC SUBUNIT A [UDP-FORMING]"/>
    <property type="match status" value="1"/>
</dbReference>
<dbReference type="Pfam" id="PF13632">
    <property type="entry name" value="Glyco_trans_2_3"/>
    <property type="match status" value="1"/>
</dbReference>
<evidence type="ECO:0000256" key="5">
    <source>
        <dbReference type="ARBA" id="ARBA00022989"/>
    </source>
</evidence>
<keyword evidence="2" id="KW-0328">Glycosyltransferase</keyword>
<gene>
    <name evidence="9" type="ORF">AB2B41_12425</name>
</gene>
<dbReference type="Proteomes" id="UP001556098">
    <property type="component" value="Unassembled WGS sequence"/>
</dbReference>
<feature type="transmembrane region" description="Helical" evidence="7">
    <location>
        <begin position="544"/>
        <end position="560"/>
    </location>
</feature>
<keyword evidence="5 7" id="KW-1133">Transmembrane helix</keyword>
<dbReference type="InterPro" id="IPR029044">
    <property type="entry name" value="Nucleotide-diphossugar_trans"/>
</dbReference>
<evidence type="ECO:0000256" key="6">
    <source>
        <dbReference type="ARBA" id="ARBA00023136"/>
    </source>
</evidence>
<evidence type="ECO:0000313" key="10">
    <source>
        <dbReference type="Proteomes" id="UP001556098"/>
    </source>
</evidence>
<dbReference type="InterPro" id="IPR001173">
    <property type="entry name" value="Glyco_trans_2-like"/>
</dbReference>
<reference evidence="9 10" key="1">
    <citation type="submission" date="2024-07" db="EMBL/GenBank/DDBJ databases">
        <title>Marimonas sp.nov., isolated from tidal-flat sediment.</title>
        <authorList>
            <person name="Jayan J.N."/>
            <person name="Lee S.S."/>
        </authorList>
    </citation>
    <scope>NUCLEOTIDE SEQUENCE [LARGE SCALE GENOMIC DNA]</scope>
    <source>
        <strain evidence="9 10">MJW-29</strain>
    </source>
</reference>
<dbReference type="SUPFAM" id="SSF53448">
    <property type="entry name" value="Nucleotide-diphospho-sugar transferases"/>
    <property type="match status" value="1"/>
</dbReference>
<keyword evidence="6 7" id="KW-0472">Membrane</keyword>
<keyword evidence="10" id="KW-1185">Reference proteome</keyword>
<evidence type="ECO:0000256" key="3">
    <source>
        <dbReference type="ARBA" id="ARBA00022679"/>
    </source>
</evidence>
<feature type="transmembrane region" description="Helical" evidence="7">
    <location>
        <begin position="352"/>
        <end position="378"/>
    </location>
</feature>
<keyword evidence="4 7" id="KW-0812">Transmembrane</keyword>
<evidence type="ECO:0000256" key="1">
    <source>
        <dbReference type="ARBA" id="ARBA00004141"/>
    </source>
</evidence>
<feature type="domain" description="Glycosyltransferase 2-like" evidence="8">
    <location>
        <begin position="193"/>
        <end position="380"/>
    </location>
</feature>
<dbReference type="Gene3D" id="3.90.550.10">
    <property type="entry name" value="Spore Coat Polysaccharide Biosynthesis Protein SpsA, Chain A"/>
    <property type="match status" value="1"/>
</dbReference>
<evidence type="ECO:0000256" key="7">
    <source>
        <dbReference type="SAM" id="Phobius"/>
    </source>
</evidence>